<feature type="domain" description="N-acetyltransferase" evidence="1">
    <location>
        <begin position="10"/>
        <end position="179"/>
    </location>
</feature>
<dbReference type="Gene3D" id="3.40.630.30">
    <property type="match status" value="1"/>
</dbReference>
<name>A0ABV4QH18_9ACTN</name>
<evidence type="ECO:0000259" key="1">
    <source>
        <dbReference type="PROSITE" id="PS51186"/>
    </source>
</evidence>
<proteinExistence type="predicted"/>
<dbReference type="InterPro" id="IPR016181">
    <property type="entry name" value="Acyl_CoA_acyltransferase"/>
</dbReference>
<dbReference type="SUPFAM" id="SSF55729">
    <property type="entry name" value="Acyl-CoA N-acyltransferases (Nat)"/>
    <property type="match status" value="1"/>
</dbReference>
<keyword evidence="3" id="KW-1185">Reference proteome</keyword>
<accession>A0ABV4QH18</accession>
<dbReference type="EMBL" id="JAXCEI010000010">
    <property type="protein sequence ID" value="MFA1541980.1"/>
    <property type="molecule type" value="Genomic_DNA"/>
</dbReference>
<evidence type="ECO:0000313" key="2">
    <source>
        <dbReference type="EMBL" id="MFA1541980.1"/>
    </source>
</evidence>
<protein>
    <submittedName>
        <fullName evidence="2">GNAT family N-acetyltransferase</fullName>
    </submittedName>
</protein>
<dbReference type="RefSeq" id="WP_371952133.1">
    <property type="nucleotide sequence ID" value="NZ_JAXCEI010000010.1"/>
</dbReference>
<dbReference type="PROSITE" id="PS51186">
    <property type="entry name" value="GNAT"/>
    <property type="match status" value="1"/>
</dbReference>
<comment type="caution">
    <text evidence="2">The sequence shown here is derived from an EMBL/GenBank/DDBJ whole genome shotgun (WGS) entry which is preliminary data.</text>
</comment>
<dbReference type="Proteomes" id="UP001569963">
    <property type="component" value="Unassembled WGS sequence"/>
</dbReference>
<evidence type="ECO:0000313" key="3">
    <source>
        <dbReference type="Proteomes" id="UP001569963"/>
    </source>
</evidence>
<dbReference type="PANTHER" id="PTHR43792:SF1">
    <property type="entry name" value="N-ACETYLTRANSFERASE DOMAIN-CONTAINING PROTEIN"/>
    <property type="match status" value="1"/>
</dbReference>
<sequence length="183" mass="20712">MTSTLRTDRLIMRRWTDTDREPFAALNADPEVMEHFPALLTRAESDAMIDRIEARRAGTGFGFWALEVTATGEFIGFAGLSVPRFEAHFTPAVEIGWRLARSAWGRGYATEAARRALRHAFDDLALDEVVSFTSVRNLRSRAVMERIGMTRDESGDFDHPMVPEGHPLRRHVLYRITAPPRAV</sequence>
<dbReference type="InterPro" id="IPR000182">
    <property type="entry name" value="GNAT_dom"/>
</dbReference>
<organism evidence="2 3">
    <name type="scientific">Actinomadura monticuli</name>
    <dbReference type="NCBI Taxonomy" id="3097367"/>
    <lineage>
        <taxon>Bacteria</taxon>
        <taxon>Bacillati</taxon>
        <taxon>Actinomycetota</taxon>
        <taxon>Actinomycetes</taxon>
        <taxon>Streptosporangiales</taxon>
        <taxon>Thermomonosporaceae</taxon>
        <taxon>Actinomadura</taxon>
    </lineage>
</organism>
<dbReference type="Pfam" id="PF13302">
    <property type="entry name" value="Acetyltransf_3"/>
    <property type="match status" value="1"/>
</dbReference>
<dbReference type="InterPro" id="IPR051531">
    <property type="entry name" value="N-acetyltransferase"/>
</dbReference>
<reference evidence="2 3" key="1">
    <citation type="submission" date="2023-11" db="EMBL/GenBank/DDBJ databases">
        <title>Actinomadura monticuli sp. nov., isolated from volcanic ash.</title>
        <authorList>
            <person name="Lee S.D."/>
            <person name="Yang H."/>
            <person name="Kim I.S."/>
        </authorList>
    </citation>
    <scope>NUCLEOTIDE SEQUENCE [LARGE SCALE GENOMIC DNA]</scope>
    <source>
        <strain evidence="2 3">DLS-62</strain>
    </source>
</reference>
<gene>
    <name evidence="2" type="ORF">SM611_23865</name>
</gene>
<dbReference type="PANTHER" id="PTHR43792">
    <property type="entry name" value="GNAT FAMILY, PUTATIVE (AFU_ORTHOLOGUE AFUA_3G00765)-RELATED-RELATED"/>
    <property type="match status" value="1"/>
</dbReference>